<comment type="caution">
    <text evidence="1">The sequence shown here is derived from an EMBL/GenBank/DDBJ whole genome shotgun (WGS) entry which is preliminary data.</text>
</comment>
<gene>
    <name evidence="1" type="ORF">A2855_02350</name>
</gene>
<evidence type="ECO:0000313" key="1">
    <source>
        <dbReference type="EMBL" id="OGY97974.1"/>
    </source>
</evidence>
<organism evidence="1 2">
    <name type="scientific">Candidatus Liptonbacteria bacterium RIFCSPHIGHO2_01_FULL_57_28</name>
    <dbReference type="NCBI Taxonomy" id="1798647"/>
    <lineage>
        <taxon>Bacteria</taxon>
        <taxon>Candidatus Liptoniibacteriota</taxon>
    </lineage>
</organism>
<evidence type="ECO:0000313" key="2">
    <source>
        <dbReference type="Proteomes" id="UP000179059"/>
    </source>
</evidence>
<dbReference type="Proteomes" id="UP000179059">
    <property type="component" value="Unassembled WGS sequence"/>
</dbReference>
<protein>
    <submittedName>
        <fullName evidence="1">Uncharacterized protein</fullName>
    </submittedName>
</protein>
<dbReference type="EMBL" id="MHKX01000019">
    <property type="protein sequence ID" value="OGY97974.1"/>
    <property type="molecule type" value="Genomic_DNA"/>
</dbReference>
<reference evidence="1 2" key="1">
    <citation type="journal article" date="2016" name="Nat. Commun.">
        <title>Thousands of microbial genomes shed light on interconnected biogeochemical processes in an aquifer system.</title>
        <authorList>
            <person name="Anantharaman K."/>
            <person name="Brown C.T."/>
            <person name="Hug L.A."/>
            <person name="Sharon I."/>
            <person name="Castelle C.J."/>
            <person name="Probst A.J."/>
            <person name="Thomas B.C."/>
            <person name="Singh A."/>
            <person name="Wilkins M.J."/>
            <person name="Karaoz U."/>
            <person name="Brodie E.L."/>
            <person name="Williams K.H."/>
            <person name="Hubbard S.S."/>
            <person name="Banfield J.F."/>
        </authorList>
    </citation>
    <scope>NUCLEOTIDE SEQUENCE [LARGE SCALE GENOMIC DNA]</scope>
</reference>
<dbReference type="STRING" id="1798647.A2855_02350"/>
<name>A0A1G2C9A1_9BACT</name>
<accession>A0A1G2C9A1</accession>
<dbReference type="AlphaFoldDB" id="A0A1G2C9A1"/>
<sequence length="69" mass="7677">MLDLSSSTFASTTVSSTLARVNDWLQATFGVDLYEVVAKVIDFVILIVRVTINILLEILPKIRDFLGSF</sequence>
<proteinExistence type="predicted"/>